<proteinExistence type="predicted"/>
<organism evidence="2 3">
    <name type="scientific">Nocardia ignorata</name>
    <dbReference type="NCBI Taxonomy" id="145285"/>
    <lineage>
        <taxon>Bacteria</taxon>
        <taxon>Bacillati</taxon>
        <taxon>Actinomycetota</taxon>
        <taxon>Actinomycetes</taxon>
        <taxon>Mycobacteriales</taxon>
        <taxon>Nocardiaceae</taxon>
        <taxon>Nocardia</taxon>
    </lineage>
</organism>
<dbReference type="AlphaFoldDB" id="A0A4R6PPY9"/>
<evidence type="ECO:0000313" key="3">
    <source>
        <dbReference type="Proteomes" id="UP000295087"/>
    </source>
</evidence>
<protein>
    <submittedName>
        <fullName evidence="2">Isochorismate synthase</fullName>
    </submittedName>
</protein>
<evidence type="ECO:0000313" key="2">
    <source>
        <dbReference type="EMBL" id="TDP39999.1"/>
    </source>
</evidence>
<keyword evidence="3" id="KW-1185">Reference proteome</keyword>
<dbReference type="EMBL" id="SNXK01000002">
    <property type="protein sequence ID" value="TDP39999.1"/>
    <property type="molecule type" value="Genomic_DNA"/>
</dbReference>
<dbReference type="Pfam" id="PF00425">
    <property type="entry name" value="Chorismate_bind"/>
    <property type="match status" value="1"/>
</dbReference>
<name>A0A4R6PPY9_NOCIG</name>
<dbReference type="PANTHER" id="PTHR42839:SF2">
    <property type="entry name" value="ISOCHORISMATE SYNTHASE ENTC"/>
    <property type="match status" value="1"/>
</dbReference>
<dbReference type="PANTHER" id="PTHR42839">
    <property type="entry name" value="ISOCHORISMATE SYNTHASE ENTC"/>
    <property type="match status" value="1"/>
</dbReference>
<dbReference type="InterPro" id="IPR015890">
    <property type="entry name" value="Chorismate_C"/>
</dbReference>
<dbReference type="Proteomes" id="UP000295087">
    <property type="component" value="Unassembled WGS sequence"/>
</dbReference>
<dbReference type="InterPro" id="IPR005801">
    <property type="entry name" value="ADC_synthase"/>
</dbReference>
<reference evidence="2 3" key="1">
    <citation type="submission" date="2019-03" db="EMBL/GenBank/DDBJ databases">
        <title>Genomic Encyclopedia of Type Strains, Phase IV (KMG-IV): sequencing the most valuable type-strain genomes for metagenomic binning, comparative biology and taxonomic classification.</title>
        <authorList>
            <person name="Goeker M."/>
        </authorList>
    </citation>
    <scope>NUCLEOTIDE SEQUENCE [LARGE SCALE GENOMIC DNA]</scope>
    <source>
        <strain evidence="2 3">DSM 44496</strain>
    </source>
</reference>
<dbReference type="SUPFAM" id="SSF56322">
    <property type="entry name" value="ADC synthase"/>
    <property type="match status" value="1"/>
</dbReference>
<evidence type="ECO:0000259" key="1">
    <source>
        <dbReference type="Pfam" id="PF00425"/>
    </source>
</evidence>
<sequence>MIPISTASSDPAFVLSRPQRTVSASAGGTVFRSAHDAITALRSGRISHIVGALPFRPGAPTALWAPESVTITDAPYEPRMLERESTTDSRSLPQFAFDAALPTPDEHRRRVATAVELLADPAHPLRKIVLARAIRARSATPVRAQDILDLMVASDPMSNGFLVDLSAAGGRYPGRHLIGSSPEILVRRDRHSVVSHPLAGSARRVLDDSDADRVAAETLLASTKDLAEHRFVTDQVSAVLRDRCAEVHTPAPELMSTPAMWHIGTPITAAVPLAGPSALELAVALHPTPAICGTPTAAAARLIAELEGERGFYAGAVGWCDADGNGEWMVSIRCAELSEHGTTLLAHAGGGIVAASDPAAELAETTGKFQRILAPLGIADLPVTVC</sequence>
<gene>
    <name evidence="2" type="ORF">DFR75_102721</name>
</gene>
<comment type="caution">
    <text evidence="2">The sequence shown here is derived from an EMBL/GenBank/DDBJ whole genome shotgun (WGS) entry which is preliminary data.</text>
</comment>
<feature type="domain" description="Chorismate-utilising enzyme C-terminal" evidence="1">
    <location>
        <begin position="105"/>
        <end position="368"/>
    </location>
</feature>
<accession>A0A4R6PPY9</accession>
<dbReference type="Gene3D" id="3.60.120.10">
    <property type="entry name" value="Anthranilate synthase"/>
    <property type="match status" value="1"/>
</dbReference>